<evidence type="ECO:0000256" key="6">
    <source>
        <dbReference type="ARBA" id="ARBA00023136"/>
    </source>
</evidence>
<dbReference type="RefSeq" id="XP_017772822.1">
    <property type="nucleotide sequence ID" value="XM_017917333.1"/>
</dbReference>
<dbReference type="PROSITE" id="PS51758">
    <property type="entry name" value="LETM1_RBD"/>
    <property type="match status" value="1"/>
</dbReference>
<dbReference type="Pfam" id="PF07766">
    <property type="entry name" value="LETM1_RBD"/>
    <property type="match status" value="1"/>
</dbReference>
<evidence type="ECO:0000256" key="4">
    <source>
        <dbReference type="ARBA" id="ARBA00022989"/>
    </source>
</evidence>
<dbReference type="PANTHER" id="PTHR14009:SF13">
    <property type="entry name" value="LETM1 DOMAIN-CONTAINING PROTEIN 1"/>
    <property type="match status" value="1"/>
</dbReference>
<proteinExistence type="predicted"/>
<reference evidence="11" key="1">
    <citation type="submission" date="2025-08" db="UniProtKB">
        <authorList>
            <consortium name="RefSeq"/>
        </authorList>
    </citation>
    <scope>IDENTIFICATION</scope>
    <source>
        <tissue evidence="11">Whole Larva</tissue>
    </source>
</reference>
<evidence type="ECO:0000256" key="1">
    <source>
        <dbReference type="ARBA" id="ARBA00004434"/>
    </source>
</evidence>
<dbReference type="InterPro" id="IPR044202">
    <property type="entry name" value="LETM1/MDM38-like"/>
</dbReference>
<comment type="subcellular location">
    <subcellularLocation>
        <location evidence="1">Mitochondrion inner membrane</location>
        <topology evidence="1">Single-pass membrane protein</topology>
    </subcellularLocation>
</comment>
<feature type="transmembrane region" description="Helical" evidence="8">
    <location>
        <begin position="127"/>
        <end position="150"/>
    </location>
</feature>
<evidence type="ECO:0000313" key="11">
    <source>
        <dbReference type="RefSeq" id="XP_017772822.1"/>
    </source>
</evidence>
<name>A0ABM1ME22_NICVS</name>
<protein>
    <submittedName>
        <fullName evidence="11">LETM1 domain-containing protein 1</fullName>
    </submittedName>
</protein>
<evidence type="ECO:0000259" key="9">
    <source>
        <dbReference type="PROSITE" id="PS51758"/>
    </source>
</evidence>
<keyword evidence="2 8" id="KW-0812">Transmembrane</keyword>
<evidence type="ECO:0000313" key="10">
    <source>
        <dbReference type="Proteomes" id="UP000695000"/>
    </source>
</evidence>
<keyword evidence="3" id="KW-0999">Mitochondrion inner membrane</keyword>
<evidence type="ECO:0000256" key="2">
    <source>
        <dbReference type="ARBA" id="ARBA00022692"/>
    </source>
</evidence>
<gene>
    <name evidence="11" type="primary">LOC108559942</name>
</gene>
<keyword evidence="4 8" id="KW-1133">Transmembrane helix</keyword>
<keyword evidence="6 8" id="KW-0472">Membrane</keyword>
<accession>A0ABM1ME22</accession>
<dbReference type="InterPro" id="IPR033122">
    <property type="entry name" value="LETM1-like_RBD"/>
</dbReference>
<organism evidence="10 11">
    <name type="scientific">Nicrophorus vespilloides</name>
    <name type="common">Boreal carrion beetle</name>
    <dbReference type="NCBI Taxonomy" id="110193"/>
    <lineage>
        <taxon>Eukaryota</taxon>
        <taxon>Metazoa</taxon>
        <taxon>Ecdysozoa</taxon>
        <taxon>Arthropoda</taxon>
        <taxon>Hexapoda</taxon>
        <taxon>Insecta</taxon>
        <taxon>Pterygota</taxon>
        <taxon>Neoptera</taxon>
        <taxon>Endopterygota</taxon>
        <taxon>Coleoptera</taxon>
        <taxon>Polyphaga</taxon>
        <taxon>Staphyliniformia</taxon>
        <taxon>Silphidae</taxon>
        <taxon>Nicrophorinae</taxon>
        <taxon>Nicrophorus</taxon>
    </lineage>
</organism>
<sequence>MALRLLCRTGKYTNFIHGTTHYSNTRLASISNKKSIYKKEETQKFGFFVVKKYLQYVTKYEQILAKRFPKAMDVYKVIVMGVKDFYTDVKQFVKIIKIMNAPGNSISTLTRREIELYNKMPRDMLKIAPVLIISALPFANYVIFPLALMFPKHLLTHHFWNKDQKQEFRMIYLQRQLRLNYVIYQDLMNQLETRKKFYHVAHIFEEMEKGRPIDVRDLILCKQEFMEKPFHLIYLRHSHIKHLVKFHRLHRGFFRRVRLGDYALLLKAMDRAILMEGGVHNLPKEALKDACVLRGLNPTNLQTEYMIDYMKDWIRLSEAVDADSLSLLLHAPIFLGYSQASNIELLNTKLD</sequence>
<dbReference type="GeneID" id="108559942"/>
<evidence type="ECO:0000256" key="5">
    <source>
        <dbReference type="ARBA" id="ARBA00023128"/>
    </source>
</evidence>
<feature type="domain" description="Letm1 RBD" evidence="9">
    <location>
        <begin position="173"/>
        <end position="351"/>
    </location>
</feature>
<evidence type="ECO:0000256" key="7">
    <source>
        <dbReference type="PROSITE-ProRule" id="PRU01094"/>
    </source>
</evidence>
<dbReference type="Proteomes" id="UP000695000">
    <property type="component" value="Unplaced"/>
</dbReference>
<keyword evidence="10" id="KW-1185">Reference proteome</keyword>
<evidence type="ECO:0000256" key="8">
    <source>
        <dbReference type="SAM" id="Phobius"/>
    </source>
</evidence>
<dbReference type="PANTHER" id="PTHR14009">
    <property type="entry name" value="LEUCINE ZIPPER-EF-HAND CONTAINING TRANSMEMBRANE PROTEIN"/>
    <property type="match status" value="1"/>
</dbReference>
<evidence type="ECO:0000256" key="3">
    <source>
        <dbReference type="ARBA" id="ARBA00022792"/>
    </source>
</evidence>
<keyword evidence="5 7" id="KW-0496">Mitochondrion</keyword>